<dbReference type="SUPFAM" id="SSF56672">
    <property type="entry name" value="DNA/RNA polymerases"/>
    <property type="match status" value="1"/>
</dbReference>
<dbReference type="InterPro" id="IPR004868">
    <property type="entry name" value="DNA-dir_DNA_pol_B_mt/vir"/>
</dbReference>
<protein>
    <recommendedName>
        <fullName evidence="2">DNA-directed DNA polymerase</fullName>
        <ecNumber evidence="2">2.7.7.7</ecNumber>
    </recommendedName>
</protein>
<keyword evidence="3" id="KW-0808">Transferase</keyword>
<evidence type="ECO:0000256" key="3">
    <source>
        <dbReference type="ARBA" id="ARBA00022679"/>
    </source>
</evidence>
<accession>A0A6J8A0E9</accession>
<dbReference type="EMBL" id="CACVKT020000475">
    <property type="protein sequence ID" value="CAC5359404.1"/>
    <property type="molecule type" value="Genomic_DNA"/>
</dbReference>
<keyword evidence="4" id="KW-0548">Nucleotidyltransferase</keyword>
<dbReference type="AlphaFoldDB" id="A0A6J8A0E9"/>
<evidence type="ECO:0000259" key="9">
    <source>
        <dbReference type="Pfam" id="PF03175"/>
    </source>
</evidence>
<sequence length="657" mass="77212">MKQTEITFLYLIDSDEYEHFAAIVSITGFFSCNNFCTNCLKPYSHKHTHSCKTTCTVYCSSNCILTDSTLSCRACNRTCRSIACFYRLIEEKKTKKGLSYRERIFRGEYAIDAFCRRVFTEQYKNGVVLSHNGSGYDNYFLIDWLISNSIRPDIIFNGTQIMYMVVGRGLNIRVLDSLNFLPMKLSKIPKAFGLKELKKGYFPHFFNTMDNQNYIGPYPDIKYYGCDYMNKDDRKDFLTCDTTILREGVLRFRDLMLEVTGTEKMENTHRQSVYVLDYASIASMCMGIYKTNFLKEQYDVEVKTQDTDHIEMKSMQSTQKGFDVWDRDTWKSFVIFLSENPQRSFGQRKFVRSPLAHVPTEGYTKRYNHSRSSILWFEWMMNEGNVFIQHALNCRKFKIPGTKFHVDGYCQETNAVFEFLGGGRTDTTKLYHKAENDEKIKNADCTSLYPWTNKYCRYPLHHPEIIPNNFEDLDKYFGLCKVKILPPRNLYHAVLPYRCHGKLTFPLCRTCVETKNQDNTQYDKKTNSGGLLADYVQMFLKFKQEASGFHPYCTLEEEKREYVRLYKENEGIDFDYDNIKVSPGLRSLAKLCLNSFWGKFGQWLFLKRHSFFHESEADKFFQKLVSDPTKVVENFQIVSNDAIQLEWTQHFKSPLWM</sequence>
<dbReference type="Pfam" id="PF03175">
    <property type="entry name" value="DNA_pol_B_2"/>
    <property type="match status" value="2"/>
</dbReference>
<dbReference type="OrthoDB" id="6143194at2759"/>
<name>A0A6J8A0E9_MYTCO</name>
<evidence type="ECO:0000313" key="11">
    <source>
        <dbReference type="Proteomes" id="UP000507470"/>
    </source>
</evidence>
<evidence type="ECO:0000256" key="5">
    <source>
        <dbReference type="ARBA" id="ARBA00022705"/>
    </source>
</evidence>
<evidence type="ECO:0000256" key="1">
    <source>
        <dbReference type="ARBA" id="ARBA00005755"/>
    </source>
</evidence>
<gene>
    <name evidence="10" type="ORF">MCOR_2262</name>
</gene>
<comment type="similarity">
    <text evidence="1">Belongs to the DNA polymerase type-B family.</text>
</comment>
<feature type="domain" description="DNA-directed DNA polymerase family B mitochondria/virus" evidence="9">
    <location>
        <begin position="416"/>
        <end position="505"/>
    </location>
</feature>
<dbReference type="GO" id="GO:0003677">
    <property type="term" value="F:DNA binding"/>
    <property type="evidence" value="ECO:0007669"/>
    <property type="project" value="UniProtKB-KW"/>
</dbReference>
<dbReference type="InterPro" id="IPR043502">
    <property type="entry name" value="DNA/RNA_pol_sf"/>
</dbReference>
<dbReference type="Proteomes" id="UP000507470">
    <property type="component" value="Unassembled WGS sequence"/>
</dbReference>
<dbReference type="InterPro" id="IPR012337">
    <property type="entry name" value="RNaseH-like_sf"/>
</dbReference>
<comment type="catalytic activity">
    <reaction evidence="8">
        <text>DNA(n) + a 2'-deoxyribonucleoside 5'-triphosphate = DNA(n+1) + diphosphate</text>
        <dbReference type="Rhea" id="RHEA:22508"/>
        <dbReference type="Rhea" id="RHEA-COMP:17339"/>
        <dbReference type="Rhea" id="RHEA-COMP:17340"/>
        <dbReference type="ChEBI" id="CHEBI:33019"/>
        <dbReference type="ChEBI" id="CHEBI:61560"/>
        <dbReference type="ChEBI" id="CHEBI:173112"/>
        <dbReference type="EC" id="2.7.7.7"/>
    </reaction>
</comment>
<dbReference type="Gene3D" id="3.30.420.10">
    <property type="entry name" value="Ribonuclease H-like superfamily/Ribonuclease H"/>
    <property type="match status" value="1"/>
</dbReference>
<dbReference type="SUPFAM" id="SSF53098">
    <property type="entry name" value="Ribonuclease H-like"/>
    <property type="match status" value="1"/>
</dbReference>
<evidence type="ECO:0000256" key="2">
    <source>
        <dbReference type="ARBA" id="ARBA00012417"/>
    </source>
</evidence>
<dbReference type="GO" id="GO:0006260">
    <property type="term" value="P:DNA replication"/>
    <property type="evidence" value="ECO:0007669"/>
    <property type="project" value="UniProtKB-KW"/>
</dbReference>
<evidence type="ECO:0000256" key="4">
    <source>
        <dbReference type="ARBA" id="ARBA00022695"/>
    </source>
</evidence>
<dbReference type="GO" id="GO:0003887">
    <property type="term" value="F:DNA-directed DNA polymerase activity"/>
    <property type="evidence" value="ECO:0007669"/>
    <property type="project" value="UniProtKB-KW"/>
</dbReference>
<evidence type="ECO:0000256" key="7">
    <source>
        <dbReference type="ARBA" id="ARBA00023125"/>
    </source>
</evidence>
<evidence type="ECO:0000256" key="6">
    <source>
        <dbReference type="ARBA" id="ARBA00022932"/>
    </source>
</evidence>
<keyword evidence="11" id="KW-1185">Reference proteome</keyword>
<evidence type="ECO:0000256" key="8">
    <source>
        <dbReference type="ARBA" id="ARBA00049244"/>
    </source>
</evidence>
<evidence type="ECO:0000313" key="10">
    <source>
        <dbReference type="EMBL" id="CAC5359404.1"/>
    </source>
</evidence>
<dbReference type="GO" id="GO:0000166">
    <property type="term" value="F:nucleotide binding"/>
    <property type="evidence" value="ECO:0007669"/>
    <property type="project" value="InterPro"/>
</dbReference>
<proteinExistence type="inferred from homology"/>
<dbReference type="PROSITE" id="PS51257">
    <property type="entry name" value="PROKAR_LIPOPROTEIN"/>
    <property type="match status" value="1"/>
</dbReference>
<dbReference type="PANTHER" id="PTHR33568:SF3">
    <property type="entry name" value="DNA-DIRECTED DNA POLYMERASE"/>
    <property type="match status" value="1"/>
</dbReference>
<organism evidence="10 11">
    <name type="scientific">Mytilus coruscus</name>
    <name type="common">Sea mussel</name>
    <dbReference type="NCBI Taxonomy" id="42192"/>
    <lineage>
        <taxon>Eukaryota</taxon>
        <taxon>Metazoa</taxon>
        <taxon>Spiralia</taxon>
        <taxon>Lophotrochozoa</taxon>
        <taxon>Mollusca</taxon>
        <taxon>Bivalvia</taxon>
        <taxon>Autobranchia</taxon>
        <taxon>Pteriomorphia</taxon>
        <taxon>Mytilida</taxon>
        <taxon>Mytiloidea</taxon>
        <taxon>Mytilidae</taxon>
        <taxon>Mytilinae</taxon>
        <taxon>Mytilus</taxon>
    </lineage>
</organism>
<dbReference type="EC" id="2.7.7.7" evidence="2"/>
<keyword evidence="5" id="KW-0235">DNA replication</keyword>
<feature type="domain" description="DNA-directed DNA polymerase family B mitochondria/virus" evidence="9">
    <location>
        <begin position="123"/>
        <end position="304"/>
    </location>
</feature>
<dbReference type="PANTHER" id="PTHR33568">
    <property type="entry name" value="DNA POLYMERASE"/>
    <property type="match status" value="1"/>
</dbReference>
<keyword evidence="7" id="KW-0238">DNA-binding</keyword>
<dbReference type="Gene3D" id="1.10.287.690">
    <property type="entry name" value="Helix hairpin bin"/>
    <property type="match status" value="1"/>
</dbReference>
<keyword evidence="6" id="KW-0239">DNA-directed DNA polymerase</keyword>
<reference evidence="10 11" key="1">
    <citation type="submission" date="2020-06" db="EMBL/GenBank/DDBJ databases">
        <authorList>
            <person name="Li R."/>
            <person name="Bekaert M."/>
        </authorList>
    </citation>
    <scope>NUCLEOTIDE SEQUENCE [LARGE SCALE GENOMIC DNA]</scope>
    <source>
        <strain evidence="11">wild</strain>
    </source>
</reference>
<dbReference type="InterPro" id="IPR036397">
    <property type="entry name" value="RNaseH_sf"/>
</dbReference>